<feature type="compositionally biased region" description="Polar residues" evidence="4">
    <location>
        <begin position="54"/>
        <end position="64"/>
    </location>
</feature>
<dbReference type="RefSeq" id="XP_041539125.1">
    <property type="nucleotide sequence ID" value="XM_041684997.1"/>
</dbReference>
<dbReference type="GO" id="GO:0000435">
    <property type="term" value="P:positive regulation of transcription from RNA polymerase II promoter by galactose"/>
    <property type="evidence" value="ECO:0007669"/>
    <property type="project" value="TreeGrafter"/>
</dbReference>
<dbReference type="Proteomes" id="UP000661280">
    <property type="component" value="Chromosome 2"/>
</dbReference>
<keyword evidence="2" id="KW-0804">Transcription</keyword>
<dbReference type="GeneID" id="64956684"/>
<feature type="region of interest" description="Disordered" evidence="4">
    <location>
        <begin position="48"/>
        <end position="80"/>
    </location>
</feature>
<accession>A0A7R7ZW23</accession>
<evidence type="ECO:0000313" key="7">
    <source>
        <dbReference type="Proteomes" id="UP000661280"/>
    </source>
</evidence>
<evidence type="ECO:0000256" key="3">
    <source>
        <dbReference type="ARBA" id="ARBA00023242"/>
    </source>
</evidence>
<organism evidence="6 7">
    <name type="scientific">Aspergillus kawachii</name>
    <name type="common">White koji mold</name>
    <name type="synonym">Aspergillus awamori var. kawachi</name>
    <dbReference type="NCBI Taxonomy" id="1069201"/>
    <lineage>
        <taxon>Eukaryota</taxon>
        <taxon>Fungi</taxon>
        <taxon>Dikarya</taxon>
        <taxon>Ascomycota</taxon>
        <taxon>Pezizomycotina</taxon>
        <taxon>Eurotiomycetes</taxon>
        <taxon>Eurotiomycetidae</taxon>
        <taxon>Eurotiales</taxon>
        <taxon>Aspergillaceae</taxon>
        <taxon>Aspergillus</taxon>
        <taxon>Aspergillus subgen. Circumdati</taxon>
    </lineage>
</organism>
<keyword evidence="7" id="KW-1185">Reference proteome</keyword>
<dbReference type="PANTHER" id="PTHR47424">
    <property type="entry name" value="REGULATORY PROTEIN GAL4"/>
    <property type="match status" value="1"/>
</dbReference>
<reference evidence="6" key="2">
    <citation type="submission" date="2021-02" db="EMBL/GenBank/DDBJ databases">
        <title>Aspergillus luchuensis mut. kawachii IFO 4304 genome sequence.</title>
        <authorList>
            <person name="Mori K."/>
            <person name="Kadooka C."/>
            <person name="Goto M."/>
            <person name="Futagami T."/>
        </authorList>
    </citation>
    <scope>NUCLEOTIDE SEQUENCE</scope>
    <source>
        <strain evidence="6">IFO 4308</strain>
    </source>
</reference>
<gene>
    <name evidence="6" type="primary">LAC9_1</name>
    <name evidence="6" type="ORF">AKAW2_20299A</name>
</gene>
<dbReference type="InterPro" id="IPR051127">
    <property type="entry name" value="Fungal_SecMet_Regulators"/>
</dbReference>
<reference evidence="6" key="1">
    <citation type="submission" date="2021-01" db="EMBL/GenBank/DDBJ databases">
        <authorList>
            <consortium name="Aspergillus luchuensis mut. kawachii IFO 4304 genome sequencing consortium"/>
            <person name="Kazuki M."/>
            <person name="Futagami T."/>
        </authorList>
    </citation>
    <scope>NUCLEOTIDE SEQUENCE</scope>
    <source>
        <strain evidence="6">IFO 4308</strain>
    </source>
</reference>
<dbReference type="InterPro" id="IPR007219">
    <property type="entry name" value="XnlR_reg_dom"/>
</dbReference>
<dbReference type="KEGG" id="aluc:AKAW2_20299A"/>
<dbReference type="Pfam" id="PF04082">
    <property type="entry name" value="Fungal_trans"/>
    <property type="match status" value="1"/>
</dbReference>
<dbReference type="GO" id="GO:0000981">
    <property type="term" value="F:DNA-binding transcription factor activity, RNA polymerase II-specific"/>
    <property type="evidence" value="ECO:0007669"/>
    <property type="project" value="TreeGrafter"/>
</dbReference>
<dbReference type="EMBL" id="AP024426">
    <property type="protein sequence ID" value="BCR95359.1"/>
    <property type="molecule type" value="Genomic_DNA"/>
</dbReference>
<evidence type="ECO:0000256" key="1">
    <source>
        <dbReference type="ARBA" id="ARBA00023015"/>
    </source>
</evidence>
<dbReference type="GO" id="GO:0006351">
    <property type="term" value="P:DNA-templated transcription"/>
    <property type="evidence" value="ECO:0007669"/>
    <property type="project" value="InterPro"/>
</dbReference>
<evidence type="ECO:0000256" key="4">
    <source>
        <dbReference type="SAM" id="MobiDB-lite"/>
    </source>
</evidence>
<sequence length="658" mass="75170">MQPSCSACRRSRKLCDYQTTSRTPLTRRYVSRIENELAEARALLQARDRRQHFSDPSSMCGNDNSHIESEPHSHSRQLSSRITSLPNHHTVLPAEASAYLEDSELNVSRQSSKQGNTTRCALLPPELGPQLATCEWDERRGVENSAAFNRQSVDESARGGYFGIASTKAFLRISGIQDAIYPQPVFAQTPIKNPCQMQVSLLGEHIDAYFARCHPIYPFIHESTFRAQVVELVDRPSDDLWQMLLYAVAALGAFSISTERDDIDMALFEVAKKRFSDEMMEVGNVALVQALMLMSIYLRKRYRLNSGYNYLGLANRVAMGIGLYKEFHSSMSAPFFRETRRRLWWCLYTLNLEDSIAYSRPQGLPQSEIETEYPLNIHDLDLNPNTSSVTAEANDTTLYSILKFGAPFYFAVGKLYPRIISGPYPYAKELLNFDDSIIRHWESSLPSFFRTNTTQPSKYSFCHALLHWRCLNFRLLTFRPFVVWLYIMRYRNNPPKEPSNPTSVNTAINRCLKAAEESINTISEFWFSHDQNAITGWYVLDYIFTAALIPLMCLRYDSSSTQAASWQFQARTAVSVIESIIPFNKSASHCVNILESLYKNCNCPEKDQNHSASDSAIYLENSLPVQTPGLESIFLVTPEIFQDYHVWEQFNAPAEHNE</sequence>
<dbReference type="GO" id="GO:0008270">
    <property type="term" value="F:zinc ion binding"/>
    <property type="evidence" value="ECO:0007669"/>
    <property type="project" value="InterPro"/>
</dbReference>
<dbReference type="AlphaFoldDB" id="A0A7R7ZW23"/>
<dbReference type="PANTHER" id="PTHR47424:SF2">
    <property type="entry name" value="TRANSCRIPTION FACTOR DOMAIN-CONTAINING PROTEIN-RELATED"/>
    <property type="match status" value="1"/>
</dbReference>
<protein>
    <submittedName>
        <fullName evidence="6">Lactose regulatory protein lac9 and GAL4-like protein</fullName>
    </submittedName>
</protein>
<proteinExistence type="predicted"/>
<evidence type="ECO:0000313" key="6">
    <source>
        <dbReference type="EMBL" id="BCR95359.1"/>
    </source>
</evidence>
<dbReference type="OrthoDB" id="2283488at2759"/>
<dbReference type="SMART" id="SM00906">
    <property type="entry name" value="Fungal_trans"/>
    <property type="match status" value="1"/>
</dbReference>
<evidence type="ECO:0000259" key="5">
    <source>
        <dbReference type="SMART" id="SM00906"/>
    </source>
</evidence>
<keyword evidence="1" id="KW-0805">Transcription regulation</keyword>
<dbReference type="GO" id="GO:0005634">
    <property type="term" value="C:nucleus"/>
    <property type="evidence" value="ECO:0007669"/>
    <property type="project" value="TreeGrafter"/>
</dbReference>
<dbReference type="CDD" id="cd12148">
    <property type="entry name" value="fungal_TF_MHR"/>
    <property type="match status" value="1"/>
</dbReference>
<keyword evidence="3" id="KW-0539">Nucleus</keyword>
<evidence type="ECO:0000256" key="2">
    <source>
        <dbReference type="ARBA" id="ARBA00023163"/>
    </source>
</evidence>
<name>A0A7R7ZW23_ASPKA</name>
<dbReference type="GO" id="GO:0000978">
    <property type="term" value="F:RNA polymerase II cis-regulatory region sequence-specific DNA binding"/>
    <property type="evidence" value="ECO:0007669"/>
    <property type="project" value="TreeGrafter"/>
</dbReference>
<feature type="domain" description="Xylanolytic transcriptional activator regulatory" evidence="5">
    <location>
        <begin position="307"/>
        <end position="380"/>
    </location>
</feature>